<dbReference type="EC" id="4.1.2.27" evidence="14"/>
<reference evidence="19" key="1">
    <citation type="submission" date="2009-08" db="EMBL/GenBank/DDBJ databases">
        <title>Annotation of Salpingoeca rosetta.</title>
        <authorList>
            <consortium name="The Broad Institute Genome Sequencing Platform"/>
            <person name="Russ C."/>
            <person name="Cuomo C."/>
            <person name="Burger G."/>
            <person name="Gray M.W."/>
            <person name="Holland P.W.H."/>
            <person name="King N."/>
            <person name="Lang F.B.F."/>
            <person name="Roger A.J."/>
            <person name="Ruiz-Trillo I."/>
            <person name="Young S.K."/>
            <person name="Zeng Q."/>
            <person name="Gargeya S."/>
            <person name="Alvarado L."/>
            <person name="Berlin A."/>
            <person name="Chapman S.B."/>
            <person name="Chen Z."/>
            <person name="Freedman E."/>
            <person name="Gellesch M."/>
            <person name="Goldberg J."/>
            <person name="Griggs A."/>
            <person name="Gujja S."/>
            <person name="Heilman E."/>
            <person name="Heiman D."/>
            <person name="Howarth C."/>
            <person name="Mehta T."/>
            <person name="Neiman D."/>
            <person name="Pearson M."/>
            <person name="Roberts A."/>
            <person name="Saif S."/>
            <person name="Shea T."/>
            <person name="Shenoy N."/>
            <person name="Sisk P."/>
            <person name="Stolte C."/>
            <person name="Sykes S."/>
            <person name="White J."/>
            <person name="Yandava C."/>
            <person name="Haas B."/>
            <person name="Nusbaum C."/>
            <person name="Birren B."/>
        </authorList>
    </citation>
    <scope>NUCLEOTIDE SEQUENCE [LARGE SCALE GENOMIC DNA]</scope>
    <source>
        <strain evidence="19">ATCC 50818</strain>
    </source>
</reference>
<keyword evidence="20" id="KW-1185">Reference proteome</keyword>
<evidence type="ECO:0000256" key="11">
    <source>
        <dbReference type="ARBA" id="ARBA00023136"/>
    </source>
</evidence>
<feature type="modified residue" description="N6-(pyridoxal phosphate)lysine" evidence="16">
    <location>
        <position position="351"/>
    </location>
</feature>
<name>F2US91_SALR5</name>
<proteinExistence type="inferred from homology"/>
<dbReference type="OMA" id="WPGGLFV"/>
<keyword evidence="9 18" id="KW-1133">Transmembrane helix</keyword>
<evidence type="ECO:0000256" key="8">
    <source>
        <dbReference type="ARBA" id="ARBA00022919"/>
    </source>
</evidence>
<dbReference type="Gene3D" id="6.10.140.2150">
    <property type="match status" value="1"/>
</dbReference>
<evidence type="ECO:0000256" key="13">
    <source>
        <dbReference type="ARBA" id="ARBA00038302"/>
    </source>
</evidence>
<comment type="subcellular location">
    <subcellularLocation>
        <location evidence="2">Endoplasmic reticulum membrane</location>
        <topology evidence="2">Single-pass membrane protein</topology>
    </subcellularLocation>
</comment>
<comment type="pathway">
    <text evidence="3">Lipid metabolism; sphingolipid metabolism.</text>
</comment>
<evidence type="ECO:0000256" key="1">
    <source>
        <dbReference type="ARBA" id="ARBA00001933"/>
    </source>
</evidence>
<dbReference type="Gene3D" id="3.40.640.10">
    <property type="entry name" value="Type I PLP-dependent aspartate aminotransferase-like (Major domain)"/>
    <property type="match status" value="1"/>
</dbReference>
<keyword evidence="5 18" id="KW-0812">Transmembrane</keyword>
<evidence type="ECO:0000313" key="20">
    <source>
        <dbReference type="Proteomes" id="UP000007799"/>
    </source>
</evidence>
<comment type="similarity">
    <text evidence="13">Belongs to the group II decarboxylase family. Sphingosine-1-phosphate lyase subfamily.</text>
</comment>
<evidence type="ECO:0000256" key="12">
    <source>
        <dbReference type="ARBA" id="ARBA00023239"/>
    </source>
</evidence>
<evidence type="ECO:0000256" key="7">
    <source>
        <dbReference type="ARBA" id="ARBA00022898"/>
    </source>
</evidence>
<dbReference type="PANTHER" id="PTHR42735">
    <property type="match status" value="1"/>
</dbReference>
<dbReference type="GO" id="GO:0008117">
    <property type="term" value="F:sphinganine-1-phosphate aldolase activity"/>
    <property type="evidence" value="ECO:0007669"/>
    <property type="project" value="UniProtKB-EC"/>
</dbReference>
<evidence type="ECO:0000256" key="9">
    <source>
        <dbReference type="ARBA" id="ARBA00022989"/>
    </source>
</evidence>
<feature type="transmembrane region" description="Helical" evidence="18">
    <location>
        <begin position="6"/>
        <end position="27"/>
    </location>
</feature>
<evidence type="ECO:0000256" key="4">
    <source>
        <dbReference type="ARBA" id="ARBA00004991"/>
    </source>
</evidence>
<dbReference type="FunFam" id="3.40.640.10:FF:000020">
    <property type="entry name" value="sphingosine-1-phosphate lyase 1"/>
    <property type="match status" value="1"/>
</dbReference>
<evidence type="ECO:0000256" key="3">
    <source>
        <dbReference type="ARBA" id="ARBA00004760"/>
    </source>
</evidence>
<dbReference type="GO" id="GO:0005789">
    <property type="term" value="C:endoplasmic reticulum membrane"/>
    <property type="evidence" value="ECO:0007669"/>
    <property type="project" value="UniProtKB-SubCell"/>
</dbReference>
<keyword evidence="8" id="KW-0746">Sphingolipid metabolism</keyword>
<dbReference type="InterPro" id="IPR015421">
    <property type="entry name" value="PyrdxlP-dep_Trfase_major"/>
</dbReference>
<protein>
    <recommendedName>
        <fullName evidence="14">sphinganine-1-phosphate aldolase</fullName>
        <ecNumber evidence="14">4.1.2.27</ecNumber>
    </recommendedName>
    <alternativeName>
        <fullName evidence="15">Sphingosine-1-phosphate aldolase</fullName>
    </alternativeName>
</protein>
<evidence type="ECO:0000256" key="16">
    <source>
        <dbReference type="PIRSR" id="PIRSR602129-50"/>
    </source>
</evidence>
<dbReference type="AlphaFoldDB" id="F2US91"/>
<organism evidence="20">
    <name type="scientific">Salpingoeca rosetta (strain ATCC 50818 / BSB-021)</name>
    <dbReference type="NCBI Taxonomy" id="946362"/>
    <lineage>
        <taxon>Eukaryota</taxon>
        <taxon>Choanoflagellata</taxon>
        <taxon>Craspedida</taxon>
        <taxon>Salpingoecidae</taxon>
        <taxon>Salpingoeca</taxon>
    </lineage>
</organism>
<evidence type="ECO:0000256" key="2">
    <source>
        <dbReference type="ARBA" id="ARBA00004389"/>
    </source>
</evidence>
<keyword evidence="11 18" id="KW-0472">Membrane</keyword>
<dbReference type="KEGG" id="sre:PTSG_10944"/>
<sequence length="548" mass="59324">MGLCGIVSCVAYVVTALFVTALVRTYVKAGAQAATAQFIAALRAAIPGLNAILAFVIAREAHDAVGKLMPKSGDGDDGAEKKAISERVTLPEKGVPVEELLERMRELKNKDADADHGRLFALVYTTEKDKHMQAVRKAQSMFKDKYGLTDESMDAFVTQAYNIFSHENGLNPAAFPSLRLFETETCSMIADMLNGDENVVGNLTSGGTESILMAVKTYRDMARTLRPSITDPEIVCPITIHPAFQKAGAYFNVRIVTVPVDKNMRADVSAMAKAITHNTIALAVSAPQYPHGIVDPVEAAGALAEARGLPLHVDACFGGFMLPWVEKLGYKVPVFDFRVKAVTSMSADIHKYGWGAKGASCVLFRNKSIRKHMIFAYSKWPGGLFVSPSMAGTRPGGTIAASWAALKAQGKDGFMRIARDTMTTTTKLITAIRALDDLDIVGEPNMTAFAVISTNPSVDIQAVADVMESKNWKVERQQNPTCLHFSIMPHHANAADDLVQALKDAVTAVKNHELSAEGVAAMYGMVEKMPDKGLVTDFLKNLMNDIYS</sequence>
<dbReference type="InterPro" id="IPR015424">
    <property type="entry name" value="PyrdxlP-dep_Trfase"/>
</dbReference>
<evidence type="ECO:0000256" key="10">
    <source>
        <dbReference type="ARBA" id="ARBA00023098"/>
    </source>
</evidence>
<dbReference type="PANTHER" id="PTHR42735:SF9">
    <property type="entry name" value="SPHINGOSINE-1-PHOSPHATE LYASE"/>
    <property type="match status" value="1"/>
</dbReference>
<comment type="cofactor">
    <cofactor evidence="1 16 17">
        <name>pyridoxal 5'-phosphate</name>
        <dbReference type="ChEBI" id="CHEBI:597326"/>
    </cofactor>
</comment>
<dbReference type="EMBL" id="GL832994">
    <property type="protein sequence ID" value="EGD81000.1"/>
    <property type="molecule type" value="Genomic_DNA"/>
</dbReference>
<dbReference type="InParanoid" id="F2US91"/>
<keyword evidence="6" id="KW-0256">Endoplasmic reticulum</keyword>
<dbReference type="Pfam" id="PF00282">
    <property type="entry name" value="Pyridoxal_deC"/>
    <property type="match status" value="1"/>
</dbReference>
<keyword evidence="7 16" id="KW-0663">Pyridoxal phosphate</keyword>
<dbReference type="GO" id="GO:0019752">
    <property type="term" value="P:carboxylic acid metabolic process"/>
    <property type="evidence" value="ECO:0007669"/>
    <property type="project" value="InterPro"/>
</dbReference>
<dbReference type="OrthoDB" id="10254570at2759"/>
<evidence type="ECO:0000256" key="17">
    <source>
        <dbReference type="RuleBase" id="RU000382"/>
    </source>
</evidence>
<evidence type="ECO:0000256" key="18">
    <source>
        <dbReference type="SAM" id="Phobius"/>
    </source>
</evidence>
<evidence type="ECO:0000256" key="14">
    <source>
        <dbReference type="ARBA" id="ARBA00038965"/>
    </source>
</evidence>
<dbReference type="eggNOG" id="KOG1383">
    <property type="taxonomic scope" value="Eukaryota"/>
</dbReference>
<dbReference type="InterPro" id="IPR002129">
    <property type="entry name" value="PyrdxlP-dep_de-COase"/>
</dbReference>
<dbReference type="GO" id="GO:0030170">
    <property type="term" value="F:pyridoxal phosphate binding"/>
    <property type="evidence" value="ECO:0007669"/>
    <property type="project" value="InterPro"/>
</dbReference>
<comment type="pathway">
    <text evidence="4">Sphingolipid metabolism.</text>
</comment>
<dbReference type="GO" id="GO:0006665">
    <property type="term" value="P:sphingolipid metabolic process"/>
    <property type="evidence" value="ECO:0007669"/>
    <property type="project" value="UniProtKB-KW"/>
</dbReference>
<evidence type="ECO:0000256" key="15">
    <source>
        <dbReference type="ARBA" id="ARBA00042568"/>
    </source>
</evidence>
<dbReference type="InterPro" id="IPR015422">
    <property type="entry name" value="PyrdxlP-dep_Trfase_small"/>
</dbReference>
<dbReference type="SUPFAM" id="SSF53383">
    <property type="entry name" value="PLP-dependent transferases"/>
    <property type="match status" value="1"/>
</dbReference>
<dbReference type="InterPro" id="IPR050477">
    <property type="entry name" value="GrpII_AminoAcid_Decarb"/>
</dbReference>
<keyword evidence="10" id="KW-0443">Lipid metabolism</keyword>
<dbReference type="Gene3D" id="3.90.1150.10">
    <property type="entry name" value="Aspartate Aminotransferase, domain 1"/>
    <property type="match status" value="1"/>
</dbReference>
<gene>
    <name evidence="19" type="ORF">PTSG_10944</name>
</gene>
<evidence type="ECO:0000256" key="6">
    <source>
        <dbReference type="ARBA" id="ARBA00022824"/>
    </source>
</evidence>
<dbReference type="GeneID" id="16068396"/>
<accession>F2US91</accession>
<evidence type="ECO:0000256" key="5">
    <source>
        <dbReference type="ARBA" id="ARBA00022692"/>
    </source>
</evidence>
<feature type="transmembrane region" description="Helical" evidence="18">
    <location>
        <begin position="39"/>
        <end position="58"/>
    </location>
</feature>
<dbReference type="Proteomes" id="UP000007799">
    <property type="component" value="Unassembled WGS sequence"/>
</dbReference>
<keyword evidence="12 17" id="KW-0456">Lyase</keyword>
<evidence type="ECO:0000313" key="19">
    <source>
        <dbReference type="EMBL" id="EGD81000.1"/>
    </source>
</evidence>
<dbReference type="RefSeq" id="XP_004987870.1">
    <property type="nucleotide sequence ID" value="XM_004987813.1"/>
</dbReference>
<dbReference type="STRING" id="946362.F2US91"/>